<keyword evidence="3" id="KW-0274">FAD</keyword>
<name>W9WLI9_9EURO</name>
<dbReference type="RefSeq" id="XP_007746498.1">
    <property type="nucleotide sequence ID" value="XM_007748308.1"/>
</dbReference>
<dbReference type="PANTHER" id="PTHR43004:SF19">
    <property type="entry name" value="BINDING MONOOXYGENASE, PUTATIVE (JCVI)-RELATED"/>
    <property type="match status" value="1"/>
</dbReference>
<accession>W9WLI9</accession>
<gene>
    <name evidence="7" type="ORF">A1O5_07719</name>
</gene>
<feature type="domain" description="FAD-binding" evidence="6">
    <location>
        <begin position="49"/>
        <end position="406"/>
    </location>
</feature>
<evidence type="ECO:0000259" key="6">
    <source>
        <dbReference type="Pfam" id="PF01494"/>
    </source>
</evidence>
<keyword evidence="8" id="KW-1185">Reference proteome</keyword>
<evidence type="ECO:0000313" key="7">
    <source>
        <dbReference type="EMBL" id="EXJ68788.1"/>
    </source>
</evidence>
<dbReference type="Proteomes" id="UP000019471">
    <property type="component" value="Unassembled WGS sequence"/>
</dbReference>
<dbReference type="OrthoDB" id="2096480at2759"/>
<dbReference type="GO" id="GO:0071949">
    <property type="term" value="F:FAD binding"/>
    <property type="evidence" value="ECO:0007669"/>
    <property type="project" value="InterPro"/>
</dbReference>
<dbReference type="Gene3D" id="3.40.30.120">
    <property type="match status" value="1"/>
</dbReference>
<dbReference type="GO" id="GO:0016709">
    <property type="term" value="F:oxidoreductase activity, acting on paired donors, with incorporation or reduction of molecular oxygen, NAD(P)H as one donor, and incorporation of one atom of oxygen"/>
    <property type="evidence" value="ECO:0007669"/>
    <property type="project" value="UniProtKB-ARBA"/>
</dbReference>
<evidence type="ECO:0000256" key="4">
    <source>
        <dbReference type="ARBA" id="ARBA00023002"/>
    </source>
</evidence>
<dbReference type="STRING" id="1182543.W9WLI9"/>
<dbReference type="PRINTS" id="PR00420">
    <property type="entry name" value="RNGMNOXGNASE"/>
</dbReference>
<feature type="compositionally biased region" description="Polar residues" evidence="5">
    <location>
        <begin position="1"/>
        <end position="19"/>
    </location>
</feature>
<dbReference type="InterPro" id="IPR002938">
    <property type="entry name" value="FAD-bd"/>
</dbReference>
<dbReference type="eggNOG" id="KOG3855">
    <property type="taxonomic scope" value="Eukaryota"/>
</dbReference>
<reference evidence="7 8" key="1">
    <citation type="submission" date="2013-03" db="EMBL/GenBank/DDBJ databases">
        <title>The Genome Sequence of Cladophialophora psammophila CBS 110553.</title>
        <authorList>
            <consortium name="The Broad Institute Genomics Platform"/>
            <person name="Cuomo C."/>
            <person name="de Hoog S."/>
            <person name="Gorbushina A."/>
            <person name="Walker B."/>
            <person name="Young S.K."/>
            <person name="Zeng Q."/>
            <person name="Gargeya S."/>
            <person name="Fitzgerald M."/>
            <person name="Haas B."/>
            <person name="Abouelleil A."/>
            <person name="Allen A.W."/>
            <person name="Alvarado L."/>
            <person name="Arachchi H.M."/>
            <person name="Berlin A.M."/>
            <person name="Chapman S.B."/>
            <person name="Gainer-Dewar J."/>
            <person name="Goldberg J."/>
            <person name="Griggs A."/>
            <person name="Gujja S."/>
            <person name="Hansen M."/>
            <person name="Howarth C."/>
            <person name="Imamovic A."/>
            <person name="Ireland A."/>
            <person name="Larimer J."/>
            <person name="McCowan C."/>
            <person name="Murphy C."/>
            <person name="Pearson M."/>
            <person name="Poon T.W."/>
            <person name="Priest M."/>
            <person name="Roberts A."/>
            <person name="Saif S."/>
            <person name="Shea T."/>
            <person name="Sisk P."/>
            <person name="Sykes S."/>
            <person name="Wortman J."/>
            <person name="Nusbaum C."/>
            <person name="Birren B."/>
        </authorList>
    </citation>
    <scope>NUCLEOTIDE SEQUENCE [LARGE SCALE GENOMIC DNA]</scope>
    <source>
        <strain evidence="7 8">CBS 110553</strain>
    </source>
</reference>
<sequence length="597" mass="66893">MPHNQDTTLVVSHPQTNGVNGIHLDPQAIPNSHKSAITDDGRRAFPTLEVPVLIIGGGPVGVFCGILLAKYGIRSTIVERHATRLGQPKAHAINPRSLEIFRQVGLDTDLLRSLGLSPADGDLVRFAASMTGTEYGNLPYERQWPETKEITPEPLFNMPQPVLEDYLYDVAMQCGMVTVWRGIEWLGSLCTDDEYEESCLWNQRTKRVTQIRSRYLLACDGANARSRERLGIPFSVVDGHSRAPAHHISIHFNANLRKLKSGTLWFIMSPKENGTFICYDRSSSWVYVMDYDPAVTPAETFTEQSCRSAIENAIGRKFEFDILDITFWSTSPRIADFYSSDAHPTAFLVGDAAHAFPPTGGLGINTGFADAHNLVTKTFAVESKWTDTPQKFLSCYGHERRPLAIANAVQSFINQQKLGKLREVIVEASGTDPQARVQNPEYREQIEDAIRDNVDHFDSIYLQIGYEYNDNLKGRLKSCRDFAPRCAPGARLPHGWIRRHGMTCSTLDLIDGDTFVLLVTCEFGTQDTAVHYLTARAVPVRIWRAGVDFLDLDGRWSGLMGLTNGESGILIRPDQHIVGRFKNLEETEIALRDYLHR</sequence>
<evidence type="ECO:0000256" key="3">
    <source>
        <dbReference type="ARBA" id="ARBA00022827"/>
    </source>
</evidence>
<evidence type="ECO:0000256" key="1">
    <source>
        <dbReference type="ARBA" id="ARBA00001974"/>
    </source>
</evidence>
<dbReference type="AlphaFoldDB" id="W9WLI9"/>
<comment type="caution">
    <text evidence="7">The sequence shown here is derived from an EMBL/GenBank/DDBJ whole genome shotgun (WGS) entry which is preliminary data.</text>
</comment>
<dbReference type="EMBL" id="AMGX01000012">
    <property type="protein sequence ID" value="EXJ68788.1"/>
    <property type="molecule type" value="Genomic_DNA"/>
</dbReference>
<keyword evidence="4" id="KW-0560">Oxidoreductase</keyword>
<dbReference type="HOGENOM" id="CLU_009665_14_3_1"/>
<dbReference type="SUPFAM" id="SSF51905">
    <property type="entry name" value="FAD/NAD(P)-binding domain"/>
    <property type="match status" value="1"/>
</dbReference>
<dbReference type="Pfam" id="PF01494">
    <property type="entry name" value="FAD_binding_3"/>
    <property type="match status" value="1"/>
</dbReference>
<dbReference type="Gene3D" id="3.30.9.10">
    <property type="entry name" value="D-Amino Acid Oxidase, subunit A, domain 2"/>
    <property type="match status" value="1"/>
</dbReference>
<evidence type="ECO:0000313" key="8">
    <source>
        <dbReference type="Proteomes" id="UP000019471"/>
    </source>
</evidence>
<dbReference type="Pfam" id="PF21274">
    <property type="entry name" value="Rng_hyd_C"/>
    <property type="match status" value="1"/>
</dbReference>
<keyword evidence="2" id="KW-0285">Flavoprotein</keyword>
<organism evidence="7 8">
    <name type="scientific">Cladophialophora psammophila CBS 110553</name>
    <dbReference type="NCBI Taxonomy" id="1182543"/>
    <lineage>
        <taxon>Eukaryota</taxon>
        <taxon>Fungi</taxon>
        <taxon>Dikarya</taxon>
        <taxon>Ascomycota</taxon>
        <taxon>Pezizomycotina</taxon>
        <taxon>Eurotiomycetes</taxon>
        <taxon>Chaetothyriomycetidae</taxon>
        <taxon>Chaetothyriales</taxon>
        <taxon>Herpotrichiellaceae</taxon>
        <taxon>Cladophialophora</taxon>
    </lineage>
</organism>
<protein>
    <recommendedName>
        <fullName evidence="6">FAD-binding domain-containing protein</fullName>
    </recommendedName>
</protein>
<comment type="cofactor">
    <cofactor evidence="1">
        <name>FAD</name>
        <dbReference type="ChEBI" id="CHEBI:57692"/>
    </cofactor>
</comment>
<dbReference type="Gene3D" id="3.50.50.60">
    <property type="entry name" value="FAD/NAD(P)-binding domain"/>
    <property type="match status" value="1"/>
</dbReference>
<dbReference type="PANTHER" id="PTHR43004">
    <property type="entry name" value="TRK SYSTEM POTASSIUM UPTAKE PROTEIN"/>
    <property type="match status" value="1"/>
</dbReference>
<evidence type="ECO:0000256" key="5">
    <source>
        <dbReference type="SAM" id="MobiDB-lite"/>
    </source>
</evidence>
<feature type="region of interest" description="Disordered" evidence="5">
    <location>
        <begin position="1"/>
        <end position="25"/>
    </location>
</feature>
<evidence type="ECO:0000256" key="2">
    <source>
        <dbReference type="ARBA" id="ARBA00022630"/>
    </source>
</evidence>
<dbReference type="InterPro" id="IPR050641">
    <property type="entry name" value="RIFMO-like"/>
</dbReference>
<proteinExistence type="predicted"/>
<dbReference type="InterPro" id="IPR036188">
    <property type="entry name" value="FAD/NAD-bd_sf"/>
</dbReference>
<dbReference type="GeneID" id="19192425"/>